<dbReference type="PROSITE" id="PS51257">
    <property type="entry name" value="PROKAR_LIPOPROTEIN"/>
    <property type="match status" value="1"/>
</dbReference>
<protein>
    <recommendedName>
        <fullName evidence="3">Lipocalin-like domain-containing protein</fullName>
    </recommendedName>
</protein>
<dbReference type="KEGG" id="grl:LPB144_05455"/>
<proteinExistence type="predicted"/>
<reference evidence="1 2" key="1">
    <citation type="submission" date="2016-11" db="EMBL/GenBank/DDBJ databases">
        <title>Gramella sp. LPB0144 isolated from marine environment.</title>
        <authorList>
            <person name="Kim E."/>
            <person name="Yi H."/>
        </authorList>
    </citation>
    <scope>NUCLEOTIDE SEQUENCE [LARGE SCALE GENOMIC DNA]</scope>
    <source>
        <strain evidence="1 2">LPB0144</strain>
    </source>
</reference>
<dbReference type="EMBL" id="CP018153">
    <property type="protein sequence ID" value="APG59892.1"/>
    <property type="molecule type" value="Genomic_DNA"/>
</dbReference>
<evidence type="ECO:0008006" key="3">
    <source>
        <dbReference type="Google" id="ProtNLM"/>
    </source>
</evidence>
<dbReference type="AlphaFoldDB" id="A0A1L3J458"/>
<dbReference type="STRING" id="1913577.LPB144_05455"/>
<dbReference type="OrthoDB" id="882993at2"/>
<dbReference type="Proteomes" id="UP000182510">
    <property type="component" value="Chromosome"/>
</dbReference>
<name>A0A1L3J458_9FLAO</name>
<dbReference type="RefSeq" id="WP_072552542.1">
    <property type="nucleotide sequence ID" value="NZ_CP018153.1"/>
</dbReference>
<organism evidence="1 2">
    <name type="scientific">Christiangramia salexigens</name>
    <dbReference type="NCBI Taxonomy" id="1913577"/>
    <lineage>
        <taxon>Bacteria</taxon>
        <taxon>Pseudomonadati</taxon>
        <taxon>Bacteroidota</taxon>
        <taxon>Flavobacteriia</taxon>
        <taxon>Flavobacteriales</taxon>
        <taxon>Flavobacteriaceae</taxon>
        <taxon>Christiangramia</taxon>
    </lineage>
</organism>
<gene>
    <name evidence="1" type="ORF">LPB144_05455</name>
</gene>
<keyword evidence="2" id="KW-1185">Reference proteome</keyword>
<accession>A0A1L3J458</accession>
<sequence>MKIQSILFLSLIYLLTSCSDSKEEMIVQDLYSESFPQTWKLVKMTGGSPNTESTGEDMSWQESYIFKADKSFIKTRFTEEKSLSGSGTWSKVEYDGGETGYLLEYHSSNPIIGSCTEGQEYLAIDPDKPNLISSWWSCDGPGLFYERIK</sequence>
<evidence type="ECO:0000313" key="2">
    <source>
        <dbReference type="Proteomes" id="UP000182510"/>
    </source>
</evidence>
<evidence type="ECO:0000313" key="1">
    <source>
        <dbReference type="EMBL" id="APG59892.1"/>
    </source>
</evidence>